<dbReference type="Proteomes" id="UP000094165">
    <property type="component" value="Unassembled WGS sequence"/>
</dbReference>
<evidence type="ECO:0000313" key="2">
    <source>
        <dbReference type="Proteomes" id="UP000094165"/>
    </source>
</evidence>
<protein>
    <submittedName>
        <fullName evidence="1">Uncharacterized protein</fullName>
    </submittedName>
</protein>
<keyword evidence="2" id="KW-1185">Reference proteome</keyword>
<accession>A0A1E5D2V1</accession>
<dbReference type="AlphaFoldDB" id="A0A1E5D2V1"/>
<dbReference type="EMBL" id="AJYW02000068">
    <property type="protein sequence ID" value="OEE77843.1"/>
    <property type="molecule type" value="Genomic_DNA"/>
</dbReference>
<comment type="caution">
    <text evidence="1">The sequence shown here is derived from an EMBL/GenBank/DDBJ whole genome shotgun (WGS) entry which is preliminary data.</text>
</comment>
<dbReference type="RefSeq" id="WP_017052834.1">
    <property type="nucleotide sequence ID" value="NZ_AJYW02000068.1"/>
</dbReference>
<proteinExistence type="predicted"/>
<reference evidence="1 2" key="1">
    <citation type="journal article" date="2012" name="Science">
        <title>Ecological populations of bacteria act as socially cohesive units of antibiotic production and resistance.</title>
        <authorList>
            <person name="Cordero O.X."/>
            <person name="Wildschutte H."/>
            <person name="Kirkup B."/>
            <person name="Proehl S."/>
            <person name="Ngo L."/>
            <person name="Hussain F."/>
            <person name="Le Roux F."/>
            <person name="Mincer T."/>
            <person name="Polz M.F."/>
        </authorList>
    </citation>
    <scope>NUCLEOTIDE SEQUENCE [LARGE SCALE GENOMIC DNA]</scope>
    <source>
        <strain evidence="1 2">FF-238</strain>
    </source>
</reference>
<name>A0A1E5D2V1_9VIBR</name>
<organism evidence="1 2">
    <name type="scientific">Vibrio genomosp. F6 str. FF-238</name>
    <dbReference type="NCBI Taxonomy" id="1191298"/>
    <lineage>
        <taxon>Bacteria</taxon>
        <taxon>Pseudomonadati</taxon>
        <taxon>Pseudomonadota</taxon>
        <taxon>Gammaproteobacteria</taxon>
        <taxon>Vibrionales</taxon>
        <taxon>Vibrionaceae</taxon>
        <taxon>Vibrio</taxon>
    </lineage>
</organism>
<sequence>MSDDLEKEAKSILKLLDGKCIDNVFRPRASELCIECSDGTRFFVNTKDGGELDFSVTGGASA</sequence>
<gene>
    <name evidence="1" type="ORF">A130_13990</name>
</gene>
<evidence type="ECO:0000313" key="1">
    <source>
        <dbReference type="EMBL" id="OEE77843.1"/>
    </source>
</evidence>